<dbReference type="GO" id="GO:0005886">
    <property type="term" value="C:plasma membrane"/>
    <property type="evidence" value="ECO:0007669"/>
    <property type="project" value="UniProtKB-SubCell"/>
</dbReference>
<evidence type="ECO:0000256" key="5">
    <source>
        <dbReference type="ARBA" id="ARBA00022989"/>
    </source>
</evidence>
<organism evidence="9 10">
    <name type="scientific">Panacibacter ginsenosidivorans</name>
    <dbReference type="NCBI Taxonomy" id="1813871"/>
    <lineage>
        <taxon>Bacteria</taxon>
        <taxon>Pseudomonadati</taxon>
        <taxon>Bacteroidota</taxon>
        <taxon>Chitinophagia</taxon>
        <taxon>Chitinophagales</taxon>
        <taxon>Chitinophagaceae</taxon>
        <taxon>Panacibacter</taxon>
    </lineage>
</organism>
<dbReference type="PANTHER" id="PTHR30354">
    <property type="entry name" value="GNT FAMILY GLUCONATE TRANSPORTER"/>
    <property type="match status" value="1"/>
</dbReference>
<evidence type="ECO:0000256" key="1">
    <source>
        <dbReference type="ARBA" id="ARBA00004651"/>
    </source>
</evidence>
<feature type="transmembrane region" description="Helical" evidence="8">
    <location>
        <begin position="257"/>
        <end position="278"/>
    </location>
</feature>
<gene>
    <name evidence="9" type="ORF">FRZ67_20980</name>
</gene>
<feature type="transmembrane region" description="Helical" evidence="8">
    <location>
        <begin position="97"/>
        <end position="130"/>
    </location>
</feature>
<comment type="similarity">
    <text evidence="7">Belongs to the GntP permease family.</text>
</comment>
<keyword evidence="6 8" id="KW-0472">Membrane</keyword>
<dbReference type="NCBIfam" id="TIGR00791">
    <property type="entry name" value="gntP"/>
    <property type="match status" value="1"/>
</dbReference>
<name>A0A5B8VGF4_9BACT</name>
<evidence type="ECO:0000313" key="10">
    <source>
        <dbReference type="Proteomes" id="UP000321533"/>
    </source>
</evidence>
<keyword evidence="4 8" id="KW-0812">Transmembrane</keyword>
<evidence type="ECO:0000256" key="8">
    <source>
        <dbReference type="SAM" id="Phobius"/>
    </source>
</evidence>
<dbReference type="Pfam" id="PF02447">
    <property type="entry name" value="GntP_permease"/>
    <property type="match status" value="1"/>
</dbReference>
<evidence type="ECO:0000256" key="3">
    <source>
        <dbReference type="ARBA" id="ARBA00022475"/>
    </source>
</evidence>
<reference evidence="9 10" key="1">
    <citation type="journal article" date="2016" name="Int. J. Syst. Evol. Microbiol.">
        <title>Panacibacter ginsenosidivorans gen. nov., sp. nov., with ginsenoside converting activity isolated from soil of a ginseng field.</title>
        <authorList>
            <person name="Siddiqi M.Z."/>
            <person name="Muhammad Shafi S."/>
            <person name="Choi K.D."/>
            <person name="Im W.T."/>
        </authorList>
    </citation>
    <scope>NUCLEOTIDE SEQUENCE [LARGE SCALE GENOMIC DNA]</scope>
    <source>
        <strain evidence="9 10">Gsoil1550</strain>
    </source>
</reference>
<evidence type="ECO:0000256" key="4">
    <source>
        <dbReference type="ARBA" id="ARBA00022692"/>
    </source>
</evidence>
<feature type="transmembrane region" description="Helical" evidence="8">
    <location>
        <begin position="175"/>
        <end position="194"/>
    </location>
</feature>
<keyword evidence="10" id="KW-1185">Reference proteome</keyword>
<dbReference type="InterPro" id="IPR003474">
    <property type="entry name" value="Glcn_transporter"/>
</dbReference>
<dbReference type="OrthoDB" id="9787129at2"/>
<keyword evidence="5 8" id="KW-1133">Transmembrane helix</keyword>
<proteinExistence type="inferred from homology"/>
<evidence type="ECO:0000256" key="7">
    <source>
        <dbReference type="ARBA" id="ARBA00049663"/>
    </source>
</evidence>
<dbReference type="RefSeq" id="WP_147192532.1">
    <property type="nucleotide sequence ID" value="NZ_CP042435.1"/>
</dbReference>
<feature type="transmembrane region" description="Helical" evidence="8">
    <location>
        <begin position="420"/>
        <end position="437"/>
    </location>
</feature>
<dbReference type="EMBL" id="CP042435">
    <property type="protein sequence ID" value="QEC69656.1"/>
    <property type="molecule type" value="Genomic_DNA"/>
</dbReference>
<comment type="subcellular location">
    <subcellularLocation>
        <location evidence="1">Cell membrane</location>
        <topology evidence="1">Multi-pass membrane protein</topology>
    </subcellularLocation>
</comment>
<dbReference type="GO" id="GO:0015128">
    <property type="term" value="F:gluconate transmembrane transporter activity"/>
    <property type="evidence" value="ECO:0007669"/>
    <property type="project" value="InterPro"/>
</dbReference>
<keyword evidence="3" id="KW-1003">Cell membrane</keyword>
<dbReference type="AlphaFoldDB" id="A0A5B8VGF4"/>
<keyword evidence="2" id="KW-0813">Transport</keyword>
<feature type="transmembrane region" description="Helical" evidence="8">
    <location>
        <begin position="337"/>
        <end position="365"/>
    </location>
</feature>
<dbReference type="KEGG" id="pgin:FRZ67_20980"/>
<dbReference type="PANTHER" id="PTHR30354:SF22">
    <property type="entry name" value="HIGH-AFFINITY GLUCONATE TRANSPORTER"/>
    <property type="match status" value="1"/>
</dbReference>
<evidence type="ECO:0000313" key="9">
    <source>
        <dbReference type="EMBL" id="QEC69656.1"/>
    </source>
</evidence>
<feature type="transmembrane region" description="Helical" evidence="8">
    <location>
        <begin position="136"/>
        <end position="154"/>
    </location>
</feature>
<sequence length="438" mass="46449">MSFIILAIGILLLILFITWAKLNAFISFIIVCLFVGLTNGMQIGAISASIQKGMGDLLGSLVIIIGLGAMLGKLVAESGAAETIAKGLIRFSGEKNLAWALLLTSFIIGIPLFYNVGFVIILPLAISIAIKYKIPPVYLGLPALSAMSVTHGFLPPHPSPTALVQQFHADLGLTLLYGFIVAVPCIILAGPVFAKTLKKYNNRPLESFIPPPKDEASLPGMFLSIFSAFLPVILISAATITDILVKQDTFPKKIIMGLGDPVMAMLVTVLFSMYSLGLRQGRTMTQIGNSLADAVKDIAVILFIIGGAGSLKEVLLDTGISGQIATSLQSIHINPLMAAWSIAAVIRLAIGSATVAGLTTAGIVAPLIVTSGANPNLMVLATGAGSLFFSHVNDSGFWLFKEYFNLSIKQTMKTWSMMETIVSVVGIIAVLILSYFVH</sequence>
<evidence type="ECO:0000256" key="2">
    <source>
        <dbReference type="ARBA" id="ARBA00022448"/>
    </source>
</evidence>
<feature type="transmembrane region" description="Helical" evidence="8">
    <location>
        <begin position="7"/>
        <end position="37"/>
    </location>
</feature>
<evidence type="ECO:0000256" key="6">
    <source>
        <dbReference type="ARBA" id="ARBA00023136"/>
    </source>
</evidence>
<dbReference type="Proteomes" id="UP000321533">
    <property type="component" value="Chromosome"/>
</dbReference>
<accession>A0A5B8VGF4</accession>
<protein>
    <submittedName>
        <fullName evidence="9">Gluconate transporter</fullName>
    </submittedName>
</protein>
<feature type="transmembrane region" description="Helical" evidence="8">
    <location>
        <begin position="57"/>
        <end position="76"/>
    </location>
</feature>
<feature type="transmembrane region" description="Helical" evidence="8">
    <location>
        <begin position="221"/>
        <end position="245"/>
    </location>
</feature>
<dbReference type="PIRSF" id="PIRSF002746">
    <property type="entry name" value="Gluconate_transporter"/>
    <property type="match status" value="1"/>
</dbReference>